<keyword evidence="13" id="KW-0511">Multifunctional enzyme</keyword>
<evidence type="ECO:0000259" key="20">
    <source>
        <dbReference type="Pfam" id="PF00171"/>
    </source>
</evidence>
<dbReference type="EC" id="1.5.5.2" evidence="18"/>
<evidence type="ECO:0000256" key="6">
    <source>
        <dbReference type="ARBA" id="ARBA00022827"/>
    </source>
</evidence>
<dbReference type="Pfam" id="PF00171">
    <property type="entry name" value="Aldedh"/>
    <property type="match status" value="1"/>
</dbReference>
<keyword evidence="11 18" id="KW-0238">DNA-binding</keyword>
<name>A0A4R3L4U0_9GAMM</name>
<evidence type="ECO:0000256" key="2">
    <source>
        <dbReference type="ARBA" id="ARBA00004739"/>
    </source>
</evidence>
<dbReference type="Pfam" id="PF01619">
    <property type="entry name" value="Pro_dh"/>
    <property type="match status" value="1"/>
</dbReference>
<evidence type="ECO:0000256" key="19">
    <source>
        <dbReference type="PIRSR" id="PIRSR000197-1"/>
    </source>
</evidence>
<dbReference type="AlphaFoldDB" id="A0A4R3L4U0"/>
<comment type="pathway">
    <text evidence="2 18">Amino-acid degradation; L-proline degradation into L-glutamate; L-glutamate from L-proline: step 1/2.</text>
</comment>
<dbReference type="NCBIfam" id="NF008869">
    <property type="entry name" value="PRK11904.1"/>
    <property type="match status" value="1"/>
</dbReference>
<dbReference type="GO" id="GO:0004657">
    <property type="term" value="F:proline dehydrogenase activity"/>
    <property type="evidence" value="ECO:0007669"/>
    <property type="project" value="UniProtKB-UniRule"/>
</dbReference>
<accession>A0A4R3L4U0</accession>
<evidence type="ECO:0000256" key="5">
    <source>
        <dbReference type="ARBA" id="ARBA00022630"/>
    </source>
</evidence>
<dbReference type="Gene3D" id="1.20.5.460">
    <property type="entry name" value="Single helix bin"/>
    <property type="match status" value="1"/>
</dbReference>
<evidence type="ECO:0000259" key="21">
    <source>
        <dbReference type="Pfam" id="PF01619"/>
    </source>
</evidence>
<dbReference type="Pfam" id="PF14850">
    <property type="entry name" value="Pro_dh-DNA_bdg"/>
    <property type="match status" value="1"/>
</dbReference>
<dbReference type="InterPro" id="IPR002872">
    <property type="entry name" value="Proline_DH_dom"/>
</dbReference>
<evidence type="ECO:0000256" key="16">
    <source>
        <dbReference type="ARBA" id="ARBA00060889"/>
    </source>
</evidence>
<evidence type="ECO:0000313" key="25">
    <source>
        <dbReference type="Proteomes" id="UP000294599"/>
    </source>
</evidence>
<dbReference type="FunFam" id="3.20.20.220:FF:000004">
    <property type="entry name" value="Bifunctional protein PutA"/>
    <property type="match status" value="1"/>
</dbReference>
<dbReference type="InterPro" id="IPR016160">
    <property type="entry name" value="Ald_DH_CS_CYS"/>
</dbReference>
<keyword evidence="10 18" id="KW-0642">Proline metabolism</keyword>
<dbReference type="Pfam" id="PF18327">
    <property type="entry name" value="PRODH"/>
    <property type="match status" value="1"/>
</dbReference>
<dbReference type="Gene3D" id="3.20.20.220">
    <property type="match status" value="1"/>
</dbReference>
<evidence type="ECO:0000259" key="22">
    <source>
        <dbReference type="Pfam" id="PF14850"/>
    </source>
</evidence>
<dbReference type="GO" id="GO:0009898">
    <property type="term" value="C:cytoplasmic side of plasma membrane"/>
    <property type="evidence" value="ECO:0007669"/>
    <property type="project" value="TreeGrafter"/>
</dbReference>
<dbReference type="FunFam" id="3.40.309.10:FF:000005">
    <property type="entry name" value="1-pyrroline-5-carboxylate dehydrogenase 1"/>
    <property type="match status" value="1"/>
</dbReference>
<dbReference type="InterPro" id="IPR029041">
    <property type="entry name" value="FAD-linked_oxidoreductase-like"/>
</dbReference>
<dbReference type="Gene3D" id="3.40.309.10">
    <property type="entry name" value="Aldehyde Dehydrogenase, Chain A, domain 2"/>
    <property type="match status" value="1"/>
</dbReference>
<keyword evidence="6 18" id="KW-0274">FAD</keyword>
<comment type="similarity">
    <text evidence="16 18">In the N-terminal section; belongs to the proline dehydrogenase family.</text>
</comment>
<dbReference type="SUPFAM" id="SSF51730">
    <property type="entry name" value="FAD-linked oxidoreductase"/>
    <property type="match status" value="1"/>
</dbReference>
<feature type="domain" description="Aldehyde dehydrogenase" evidence="20">
    <location>
        <begin position="572"/>
        <end position="1030"/>
    </location>
</feature>
<dbReference type="PROSITE" id="PS00070">
    <property type="entry name" value="ALDEHYDE_DEHYDR_CYS"/>
    <property type="match status" value="1"/>
</dbReference>
<comment type="catalytic activity">
    <reaction evidence="14 18">
        <text>L-glutamate 5-semialdehyde + NAD(+) + H2O = L-glutamate + NADH + 2 H(+)</text>
        <dbReference type="Rhea" id="RHEA:30235"/>
        <dbReference type="ChEBI" id="CHEBI:15377"/>
        <dbReference type="ChEBI" id="CHEBI:15378"/>
        <dbReference type="ChEBI" id="CHEBI:29985"/>
        <dbReference type="ChEBI" id="CHEBI:57540"/>
        <dbReference type="ChEBI" id="CHEBI:57945"/>
        <dbReference type="ChEBI" id="CHEBI:58066"/>
        <dbReference type="EC" id="1.2.1.88"/>
    </reaction>
</comment>
<evidence type="ECO:0000256" key="12">
    <source>
        <dbReference type="ARBA" id="ARBA00023163"/>
    </source>
</evidence>
<dbReference type="InterPro" id="IPR041349">
    <property type="entry name" value="PRODH"/>
</dbReference>
<dbReference type="InterPro" id="IPR016161">
    <property type="entry name" value="Ald_DH/histidinol_DH"/>
</dbReference>
<evidence type="ECO:0000256" key="15">
    <source>
        <dbReference type="ARBA" id="ARBA00048779"/>
    </source>
</evidence>
<evidence type="ECO:0000256" key="9">
    <source>
        <dbReference type="ARBA" id="ARBA00023027"/>
    </source>
</evidence>
<evidence type="ECO:0000256" key="10">
    <source>
        <dbReference type="ARBA" id="ARBA00023062"/>
    </source>
</evidence>
<dbReference type="PIRSF" id="PIRSF000197">
    <property type="entry name" value="Bifunct_PutA"/>
    <property type="match status" value="1"/>
</dbReference>
<dbReference type="InterPro" id="IPR015590">
    <property type="entry name" value="Aldehyde_DH_dom"/>
</dbReference>
<evidence type="ECO:0000256" key="1">
    <source>
        <dbReference type="ARBA" id="ARBA00001974"/>
    </source>
</evidence>
<dbReference type="PANTHER" id="PTHR42862">
    <property type="entry name" value="DELTA-1-PYRROLINE-5-CARBOXYLATE DEHYDROGENASE 1, ISOFORM A-RELATED"/>
    <property type="match status" value="1"/>
</dbReference>
<evidence type="ECO:0000256" key="17">
    <source>
        <dbReference type="ARBA" id="ARBA00060911"/>
    </source>
</evidence>
<evidence type="ECO:0000259" key="23">
    <source>
        <dbReference type="Pfam" id="PF18327"/>
    </source>
</evidence>
<organism evidence="24 25">
    <name type="scientific">Pseudofulvimonas gallinarii</name>
    <dbReference type="NCBI Taxonomy" id="634155"/>
    <lineage>
        <taxon>Bacteria</taxon>
        <taxon>Pseudomonadati</taxon>
        <taxon>Pseudomonadota</taxon>
        <taxon>Gammaproteobacteria</taxon>
        <taxon>Lysobacterales</taxon>
        <taxon>Rhodanobacteraceae</taxon>
        <taxon>Pseudofulvimonas</taxon>
    </lineage>
</organism>
<comment type="cofactor">
    <cofactor evidence="1 18">
        <name>FAD</name>
        <dbReference type="ChEBI" id="CHEBI:57692"/>
    </cofactor>
</comment>
<dbReference type="Proteomes" id="UP000294599">
    <property type="component" value="Unassembled WGS sequence"/>
</dbReference>
<keyword evidence="4 18" id="KW-0678">Repressor</keyword>
<dbReference type="SUPFAM" id="SSF53720">
    <property type="entry name" value="ALDH-like"/>
    <property type="match status" value="1"/>
</dbReference>
<dbReference type="InterPro" id="IPR016163">
    <property type="entry name" value="Ald_DH_C"/>
</dbReference>
<dbReference type="EMBL" id="SMAF01000025">
    <property type="protein sequence ID" value="TCS93780.1"/>
    <property type="molecule type" value="Genomic_DNA"/>
</dbReference>
<keyword evidence="5 18" id="KW-0285">Flavoprotein</keyword>
<keyword evidence="7 18" id="KW-0560">Oxidoreductase</keyword>
<comment type="pathway">
    <text evidence="3 18">Amino-acid degradation; L-proline degradation into L-glutamate; L-glutamate from L-proline: step 2/2.</text>
</comment>
<dbReference type="SUPFAM" id="SSF81935">
    <property type="entry name" value="N-terminal domain of bifunctional PutA protein"/>
    <property type="match status" value="1"/>
</dbReference>
<evidence type="ECO:0000256" key="11">
    <source>
        <dbReference type="ARBA" id="ARBA00023125"/>
    </source>
</evidence>
<comment type="caution">
    <text evidence="24">The sequence shown here is derived from an EMBL/GenBank/DDBJ whole genome shotgun (WGS) entry which is preliminary data.</text>
</comment>
<dbReference type="InterPro" id="IPR024090">
    <property type="entry name" value="PRODH_PutA_dom_I"/>
</dbReference>
<comment type="catalytic activity">
    <reaction evidence="15 18">
        <text>L-proline + a quinone = (S)-1-pyrroline-5-carboxylate + a quinol + H(+)</text>
        <dbReference type="Rhea" id="RHEA:23784"/>
        <dbReference type="ChEBI" id="CHEBI:15378"/>
        <dbReference type="ChEBI" id="CHEBI:17388"/>
        <dbReference type="ChEBI" id="CHEBI:24646"/>
        <dbReference type="ChEBI" id="CHEBI:60039"/>
        <dbReference type="ChEBI" id="CHEBI:132124"/>
        <dbReference type="EC" id="1.5.5.2"/>
    </reaction>
</comment>
<sequence>MNPILLNELPPAPDATRAAMTALWHADEAACLAPLLAQATLPADERDRVLARAAALVEAVRARASQASAVESFMRQYDLSSEEGVLLMCVAEALLRIPDADTADKLIADKLSEADWDKHLGKSNSVLVNASTWGLMLTGRLVALSEDTRRSFSGALRRLIGRSGEPVIRLAVRQAMKIMGHQFVMGRTIKEALKRSRDKDNRAYRHSFDMLGEAALTTRDAERYFTSYQDAIRAIGAAGPYADIYVAPSISVKLSALHPRYEVAKRARVLAELVPKLLDLARLARDQGIALTVDAEEADRLELSLEVMEPVFADPDLAGWNGFGLAVQAYMKRAPAVIDWLAERAHRHGRRWCVRLVKGAYWDAEIKRAQENGHDGYPVYTRKANTDVSYLACARKLLADPAAFFPQFATHNAHTIASIEHLAGDRQFEFQRLHGMGEDLYEAVIGEGDRGLACRVYAPVGSHEDLLPYLVRRLLENGANTSFVNRIVDESLAVSDLVADPVGTVAANEPKAHPHIPLPADLYGASRRNSRGFNMANDADLHALAAQISAADRTWTATPLVPGFTAGSPDRGVTNPADRRQRVGAWQAADAALVQRALDTAVKAQPAWDRGGVEPRAQALLKAADLLEERRPELIALCVREAGKSLAAAIAEVREAVDFLRYYAQQARGQFGTPLTLPGPTGESNQLHLHGRGVFVCISPWNFPLAIYVGQVAAALVAGNAVIAKPAEQTTLVAHLATTLLHHAGVPAEVLQFLPGDGGTVGAALTSDARVAGVAFTGSTETAWAINRALAARNAPIAALVAETGGQNAMIADSSSLPEQVVKDALVSAFDSAGQRCSAARVLLVQDDIADKVMTMLAGAMAELVVGDPANLSTDVGPVIDEDARRTLQAHIERMHREARLIHAVTLPESVSHGCFVAPHAFEIPALSVLEREVFGPVLHVLRYRSRDLDAVIDQVNATGYGLTLGVHSRIDDTVEHIVSRVRAGNCYVNRNQVGAVVGVQPFGGEGLSGTGPKAGGPHYLARFASERTVTINTTAAGGNASLLTLDA</sequence>
<feature type="domain" description="Proline utilization A proline dehydrogenase N-terminal" evidence="23">
    <location>
        <begin position="16"/>
        <end position="61"/>
    </location>
</feature>
<dbReference type="InterPro" id="IPR005933">
    <property type="entry name" value="PutA_C"/>
</dbReference>
<feature type="active site" evidence="19">
    <location>
        <position position="837"/>
    </location>
</feature>
<dbReference type="InterPro" id="IPR024089">
    <property type="entry name" value="PRODH_PutA_dom_I/II"/>
</dbReference>
<evidence type="ECO:0000256" key="3">
    <source>
        <dbReference type="ARBA" id="ARBA00004786"/>
    </source>
</evidence>
<dbReference type="CDD" id="cd07125">
    <property type="entry name" value="ALDH_PutA-P5CDH"/>
    <property type="match status" value="1"/>
</dbReference>
<proteinExistence type="inferred from homology"/>
<reference evidence="24 25" key="1">
    <citation type="submission" date="2019-03" db="EMBL/GenBank/DDBJ databases">
        <title>Genomic Encyclopedia of Type Strains, Phase IV (KMG-IV): sequencing the most valuable type-strain genomes for metagenomic binning, comparative biology and taxonomic classification.</title>
        <authorList>
            <person name="Goeker M."/>
        </authorList>
    </citation>
    <scope>NUCLEOTIDE SEQUENCE [LARGE SCALE GENOMIC DNA]</scope>
    <source>
        <strain evidence="24 25">DSM 21944</strain>
    </source>
</reference>
<evidence type="ECO:0000256" key="14">
    <source>
        <dbReference type="ARBA" id="ARBA00048142"/>
    </source>
</evidence>
<feature type="active site" evidence="19">
    <location>
        <position position="803"/>
    </location>
</feature>
<dbReference type="GO" id="GO:0003677">
    <property type="term" value="F:DNA binding"/>
    <property type="evidence" value="ECO:0007669"/>
    <property type="project" value="UniProtKB-KW"/>
</dbReference>
<evidence type="ECO:0000256" key="13">
    <source>
        <dbReference type="ARBA" id="ARBA00023268"/>
    </source>
</evidence>
<comment type="function">
    <text evidence="18">Oxidizes proline to glutamate for use as a carbon and nitrogen source.</text>
</comment>
<keyword evidence="9 18" id="KW-0520">NAD</keyword>
<keyword evidence="8 18" id="KW-0805">Transcription regulation</keyword>
<dbReference type="InterPro" id="IPR050485">
    <property type="entry name" value="Proline_metab_enzyme"/>
</dbReference>
<dbReference type="GO" id="GO:0003700">
    <property type="term" value="F:DNA-binding transcription factor activity"/>
    <property type="evidence" value="ECO:0007669"/>
    <property type="project" value="InterPro"/>
</dbReference>
<dbReference type="PANTHER" id="PTHR42862:SF1">
    <property type="entry name" value="DELTA-1-PYRROLINE-5-CARBOXYLATE DEHYDROGENASE 2, ISOFORM A-RELATED"/>
    <property type="match status" value="1"/>
</dbReference>
<feature type="domain" description="Proline dehydrogenase PutA" evidence="22">
    <location>
        <begin position="70"/>
        <end position="183"/>
    </location>
</feature>
<dbReference type="EC" id="1.2.1.88" evidence="18"/>
<dbReference type="Gene3D" id="3.40.605.10">
    <property type="entry name" value="Aldehyde Dehydrogenase, Chain A, domain 1"/>
    <property type="match status" value="1"/>
</dbReference>
<keyword evidence="12 18" id="KW-0804">Transcription</keyword>
<dbReference type="Gene3D" id="1.20.5.550">
    <property type="entry name" value="Single Helix bin"/>
    <property type="match status" value="1"/>
</dbReference>
<evidence type="ECO:0000256" key="18">
    <source>
        <dbReference type="PIRNR" id="PIRNR000197"/>
    </source>
</evidence>
<evidence type="ECO:0000256" key="7">
    <source>
        <dbReference type="ARBA" id="ARBA00023002"/>
    </source>
</evidence>
<dbReference type="UniPathway" id="UPA00261">
    <property type="reaction ID" value="UER00373"/>
</dbReference>
<comment type="similarity">
    <text evidence="17 18">In the C-terminal section; belongs to the aldehyde dehydrogenase family.</text>
</comment>
<feature type="domain" description="Proline dehydrogenase" evidence="21">
    <location>
        <begin position="192"/>
        <end position="486"/>
    </location>
</feature>
<evidence type="ECO:0000256" key="8">
    <source>
        <dbReference type="ARBA" id="ARBA00023015"/>
    </source>
</evidence>
<protein>
    <recommendedName>
        <fullName evidence="18">Bifunctional protein PutA</fullName>
    </recommendedName>
    <domain>
        <recommendedName>
            <fullName evidence="18">Proline dehydrogenase</fullName>
            <ecNumber evidence="18">1.5.5.2</ecNumber>
        </recommendedName>
        <alternativeName>
            <fullName evidence="18">Proline oxidase</fullName>
        </alternativeName>
    </domain>
    <domain>
        <recommendedName>
            <fullName evidence="18">Delta-1-pyrroline-5-carboxylate dehydrogenase</fullName>
            <shortName evidence="18">P5C dehydrogenase</shortName>
            <ecNumber evidence="18">1.2.1.88</ecNumber>
        </recommendedName>
        <alternativeName>
            <fullName evidence="18">L-glutamate gamma-semialdehyde dehydrogenase</fullName>
        </alternativeName>
    </domain>
</protein>
<dbReference type="InterPro" id="IPR025703">
    <property type="entry name" value="Bifunct_PutA"/>
</dbReference>
<gene>
    <name evidence="24" type="ORF">EDC25_12535</name>
</gene>
<keyword evidence="25" id="KW-1185">Reference proteome</keyword>
<dbReference type="GO" id="GO:0010133">
    <property type="term" value="P:L-proline catabolic process to L-glutamate"/>
    <property type="evidence" value="ECO:0007669"/>
    <property type="project" value="UniProtKB-UniRule"/>
</dbReference>
<dbReference type="GO" id="GO:0003842">
    <property type="term" value="F:L-glutamate gamma-semialdehyde dehydrogenase activity"/>
    <property type="evidence" value="ECO:0007669"/>
    <property type="project" value="UniProtKB-UniRule"/>
</dbReference>
<evidence type="ECO:0000313" key="24">
    <source>
        <dbReference type="EMBL" id="TCS93780.1"/>
    </source>
</evidence>
<dbReference type="InterPro" id="IPR016162">
    <property type="entry name" value="Ald_DH_N"/>
</dbReference>
<evidence type="ECO:0000256" key="4">
    <source>
        <dbReference type="ARBA" id="ARBA00022491"/>
    </source>
</evidence>
<dbReference type="InterPro" id="IPR024082">
    <property type="entry name" value="PRODH_PutA_dom_II"/>
</dbReference>
<dbReference type="NCBIfam" id="TIGR01238">
    <property type="entry name" value="D1pyr5carbox3"/>
    <property type="match status" value="1"/>
</dbReference>